<dbReference type="SUPFAM" id="SSF81296">
    <property type="entry name" value="E set domains"/>
    <property type="match status" value="1"/>
</dbReference>
<keyword evidence="4" id="KW-1185">Reference proteome</keyword>
<dbReference type="AlphaFoldDB" id="A0A0L0D9J2"/>
<feature type="region of interest" description="Disordered" evidence="1">
    <location>
        <begin position="367"/>
        <end position="390"/>
    </location>
</feature>
<dbReference type="Proteomes" id="UP000054408">
    <property type="component" value="Unassembled WGS sequence"/>
</dbReference>
<dbReference type="InterPro" id="IPR013518">
    <property type="entry name" value="K_chnl_inward-rec_Kir_cyto"/>
</dbReference>
<accession>A0A0L0D9J2</accession>
<evidence type="ECO:0000313" key="4">
    <source>
        <dbReference type="Proteomes" id="UP000054408"/>
    </source>
</evidence>
<dbReference type="InterPro" id="IPR014756">
    <property type="entry name" value="Ig_E-set"/>
</dbReference>
<organism evidence="3 4">
    <name type="scientific">Thecamonas trahens ATCC 50062</name>
    <dbReference type="NCBI Taxonomy" id="461836"/>
    <lineage>
        <taxon>Eukaryota</taxon>
        <taxon>Apusozoa</taxon>
        <taxon>Apusomonadida</taxon>
        <taxon>Apusomonadidae</taxon>
        <taxon>Thecamonas</taxon>
    </lineage>
</organism>
<feature type="compositionally biased region" description="Low complexity" evidence="1">
    <location>
        <begin position="48"/>
        <end position="62"/>
    </location>
</feature>
<protein>
    <recommendedName>
        <fullName evidence="5">Inward rectifier potassium channel C-terminal domain-containing protein</fullName>
    </recommendedName>
</protein>
<evidence type="ECO:0008006" key="5">
    <source>
        <dbReference type="Google" id="ProtNLM"/>
    </source>
</evidence>
<evidence type="ECO:0000256" key="2">
    <source>
        <dbReference type="SAM" id="Phobius"/>
    </source>
</evidence>
<name>A0A0L0D9J2_THETB</name>
<feature type="transmembrane region" description="Helical" evidence="2">
    <location>
        <begin position="86"/>
        <end position="106"/>
    </location>
</feature>
<keyword evidence="2" id="KW-0472">Membrane</keyword>
<dbReference type="EMBL" id="GL349452">
    <property type="protein sequence ID" value="KNC48910.1"/>
    <property type="molecule type" value="Genomic_DNA"/>
</dbReference>
<feature type="transmembrane region" description="Helical" evidence="2">
    <location>
        <begin position="157"/>
        <end position="182"/>
    </location>
</feature>
<dbReference type="GeneID" id="25564189"/>
<dbReference type="RefSeq" id="XP_013758327.1">
    <property type="nucleotide sequence ID" value="XM_013902873.1"/>
</dbReference>
<feature type="compositionally biased region" description="Low complexity" evidence="1">
    <location>
        <begin position="19"/>
        <end position="40"/>
    </location>
</feature>
<feature type="region of interest" description="Disordered" evidence="1">
    <location>
        <begin position="1"/>
        <end position="69"/>
    </location>
</feature>
<reference evidence="3 4" key="1">
    <citation type="submission" date="2010-05" db="EMBL/GenBank/DDBJ databases">
        <title>The Genome Sequence of Thecamonas trahens ATCC 50062.</title>
        <authorList>
            <consortium name="The Broad Institute Genome Sequencing Platform"/>
            <person name="Russ C."/>
            <person name="Cuomo C."/>
            <person name="Shea T."/>
            <person name="Young S.K."/>
            <person name="Zeng Q."/>
            <person name="Koehrsen M."/>
            <person name="Haas B."/>
            <person name="Borodovsky M."/>
            <person name="Guigo R."/>
            <person name="Alvarado L."/>
            <person name="Berlin A."/>
            <person name="Bochicchio J."/>
            <person name="Borenstein D."/>
            <person name="Chapman S."/>
            <person name="Chen Z."/>
            <person name="Freedman E."/>
            <person name="Gellesch M."/>
            <person name="Goldberg J."/>
            <person name="Griggs A."/>
            <person name="Gujja S."/>
            <person name="Heilman E."/>
            <person name="Heiman D."/>
            <person name="Hepburn T."/>
            <person name="Howarth C."/>
            <person name="Jen D."/>
            <person name="Larson L."/>
            <person name="Mehta T."/>
            <person name="Park D."/>
            <person name="Pearson M."/>
            <person name="Roberts A."/>
            <person name="Saif S."/>
            <person name="Shenoy N."/>
            <person name="Sisk P."/>
            <person name="Stolte C."/>
            <person name="Sykes S."/>
            <person name="Thomson T."/>
            <person name="Walk T."/>
            <person name="White J."/>
            <person name="Yandava C."/>
            <person name="Burger G."/>
            <person name="Gray M.W."/>
            <person name="Holland P.W.H."/>
            <person name="King N."/>
            <person name="Lang F.B.F."/>
            <person name="Roger A.J."/>
            <person name="Ruiz-Trillo I."/>
            <person name="Lander E."/>
            <person name="Nusbaum C."/>
        </authorList>
    </citation>
    <scope>NUCLEOTIDE SEQUENCE [LARGE SCALE GENOMIC DNA]</scope>
    <source>
        <strain evidence="3 4">ATCC 50062</strain>
    </source>
</reference>
<keyword evidence="2" id="KW-1133">Transmembrane helix</keyword>
<evidence type="ECO:0000256" key="1">
    <source>
        <dbReference type="SAM" id="MobiDB-lite"/>
    </source>
</evidence>
<dbReference type="Gene3D" id="2.60.40.1400">
    <property type="entry name" value="G protein-activated inward rectifier potassium channel 1"/>
    <property type="match status" value="1"/>
</dbReference>
<proteinExistence type="predicted"/>
<evidence type="ECO:0000313" key="3">
    <source>
        <dbReference type="EMBL" id="KNC48910.1"/>
    </source>
</evidence>
<gene>
    <name evidence="3" type="ORF">AMSG_04655</name>
</gene>
<sequence length="390" mass="39996">MAAGGGLVARGRRRDDSSDLVSGSGSGSDSDLGSYSSESGARSPPPAQTLAPAAAHPARSPPVFTNTSRLSSGIGSGKASLQTYRAVVVAAPMFVLFAGLLVWYAVLGGLGGVLVWALGGCCDRSGNETGSMRTSMIFSYTSMVGLGFGGGSEPSSIAVVSVAIALRALFVVSSLLAGAVAVAKLTRATSRVVFGKHVFIHAVRGKYRPHNVVSVRVGLAVPGAGPLVDATAEMVLELPGTDGVPSVHVLKLANGKNANFTGPWTLVHAIDGNSPLRSLSRADIVALLPRLSVVVSGFDPLVAGRVSAASSFPLWDVADPASASSAPDDVLQWARHPAPLVISPVFGPQAEPAHVNLALFDAHISAPTEEPPREATEPAKLAPVSIRRRR</sequence>
<keyword evidence="2" id="KW-0812">Transmembrane</keyword>